<dbReference type="EMBL" id="JAFJZO010000025">
    <property type="protein sequence ID" value="KAG5502755.1"/>
    <property type="molecule type" value="Genomic_DNA"/>
</dbReference>
<evidence type="ECO:0000256" key="1">
    <source>
        <dbReference type="SAM" id="Coils"/>
    </source>
</evidence>
<feature type="region of interest" description="Disordered" evidence="2">
    <location>
        <begin position="1021"/>
        <end position="1041"/>
    </location>
</feature>
<reference evidence="3 4" key="1">
    <citation type="submission" date="2021-02" db="EMBL/GenBank/DDBJ databases">
        <title>Porcisia hertigi Genome sequencing and assembly.</title>
        <authorList>
            <person name="Almutairi H."/>
            <person name="Gatherer D."/>
        </authorList>
    </citation>
    <scope>NUCLEOTIDE SEQUENCE [LARGE SCALE GENOMIC DNA]</scope>
    <source>
        <strain evidence="3 4">C119</strain>
    </source>
</reference>
<protein>
    <submittedName>
        <fullName evidence="3">Uncharacterized protein</fullName>
    </submittedName>
</protein>
<name>A0A836IF61_9TRYP</name>
<keyword evidence="4" id="KW-1185">Reference proteome</keyword>
<proteinExistence type="predicted"/>
<comment type="caution">
    <text evidence="3">The sequence shown here is derived from an EMBL/GenBank/DDBJ whole genome shotgun (WGS) entry which is preliminary data.</text>
</comment>
<feature type="coiled-coil region" evidence="1">
    <location>
        <begin position="965"/>
        <end position="1020"/>
    </location>
</feature>
<dbReference type="PANTHER" id="PTHR45615:SF66">
    <property type="entry name" value="CARD DOMAIN-CONTAINING PROTEIN"/>
    <property type="match status" value="1"/>
</dbReference>
<dbReference type="OrthoDB" id="247306at2759"/>
<dbReference type="AlphaFoldDB" id="A0A836IF61"/>
<feature type="coiled-coil region" evidence="1">
    <location>
        <begin position="705"/>
        <end position="732"/>
    </location>
</feature>
<gene>
    <name evidence="3" type="ORF">JKF63_04522</name>
</gene>
<sequence length="1156" mass="126883">MVRPQSVHTAGSDSACRAGGLKRQREREVAAKLQEQRVEDVMTHTTQIVDAIASINGSYVLTLNDERARLANQVEMLQAHSTKQQQEQVENTSKLLLSELARIRSMVSSGVKERLVESLREEADKGHAHVFEAVSHHVDDALSGTLAVLDGELSAERNLNHTLVVQLRSYAKTLLTEVKAATVRAFQAEVEVIQRDVLVAKLRAACAFAENRLIRHEQEVDALMRVVAQLAEKSRYAESARANVRRALRHVRLLEQHLGLDEIVAAVQAEVASASPGTFSESRRGSEPPPPPDPSLRSTAPHYFALKMLEHKEMTLTDLVDSWQEQESRIVEAEERYRRLEDVVKRVQHDALVVHQRYLAEKQRREIADRRITDMVRERIQPQKDPAILEEVQRLRWAYTEVVDDAAQLAVNLKVCRDELQHSQENVARLSAEVLQLRRDAETDQVAITIQELRSEYAARVRGLEEASTRAQVQLSLAQQVSMQYGVAATEATAALRRAAQANAELSAASLQVSTGDSRAAATARAPWREQFEEVETQAERVLSKTTEIKEFANAHGELFDAQVKELMRQWTRMRESDRTTGSCALTDEAMESRTLVSSSIGAEESVEKMNAVLSASQFALREALVLLNSSLQSVDVERSHLVDTSISDAQYVSELMAEVRRVTAERDHLRAQVRVCQGLLEKNHVTVVERALMHDVPVEDSLNVAEATERIEVLKNQLAAAKQICDRSLTEVKQVTAEKEGVELRFSEMARALEVLQGHTSRLTEKLQSSLARESALMEKNAALQTQITDLVQISEEPGDEAGVSSTTPHATAASLTDLFSSLQGMLGSLGDEINALRRERTEGARGDAHIGTGNNRGSGAEGADDAMLVDSLSRSGMMSVVRLVKDTLHKAGLLKASLKNVAGAQAAYLCDAAASVSENSVVGDGDGVTSSAVPAPPPEAKLRALEYRSSLAEAKLTGMAAERLEMRERLQRFERTAAEMEAANQRLLTISKSVMEKQNALKTENEQLRAQVRALTEAATAAKPATPPPPPLTEHPTSPVPITALARSLVDAPAPDDTPCQHVEEGMPVASRPTQPATTPPVAFSQVDNRCLTDASMTSRREQDEEAEGRPESVGANVMGTPPSEFMREERVLETTASLDAEEDAGESASLPSE</sequence>
<keyword evidence="1" id="KW-0175">Coiled coil</keyword>
<dbReference type="Proteomes" id="UP000674318">
    <property type="component" value="Unassembled WGS sequence"/>
</dbReference>
<dbReference type="GeneID" id="94290583"/>
<feature type="coiled-coil region" evidence="1">
    <location>
        <begin position="199"/>
        <end position="233"/>
    </location>
</feature>
<feature type="region of interest" description="Disordered" evidence="2">
    <location>
        <begin position="1097"/>
        <end position="1156"/>
    </location>
</feature>
<dbReference type="KEGG" id="phet:94290583"/>
<feature type="region of interest" description="Disordered" evidence="2">
    <location>
        <begin position="844"/>
        <end position="865"/>
    </location>
</feature>
<dbReference type="RefSeq" id="XP_067756527.1">
    <property type="nucleotide sequence ID" value="XM_067900506.1"/>
</dbReference>
<organism evidence="3 4">
    <name type="scientific">Porcisia hertigi</name>
    <dbReference type="NCBI Taxonomy" id="2761500"/>
    <lineage>
        <taxon>Eukaryota</taxon>
        <taxon>Discoba</taxon>
        <taxon>Euglenozoa</taxon>
        <taxon>Kinetoplastea</taxon>
        <taxon>Metakinetoplastina</taxon>
        <taxon>Trypanosomatida</taxon>
        <taxon>Trypanosomatidae</taxon>
        <taxon>Leishmaniinae</taxon>
        <taxon>Porcisia</taxon>
    </lineage>
</organism>
<feature type="compositionally biased region" description="Polar residues" evidence="2">
    <location>
        <begin position="1"/>
        <end position="12"/>
    </location>
</feature>
<feature type="coiled-coil region" evidence="1">
    <location>
        <begin position="413"/>
        <end position="440"/>
    </location>
</feature>
<feature type="region of interest" description="Disordered" evidence="2">
    <location>
        <begin position="275"/>
        <end position="299"/>
    </location>
</feature>
<feature type="coiled-coil region" evidence="1">
    <location>
        <begin position="323"/>
        <end position="350"/>
    </location>
</feature>
<evidence type="ECO:0000256" key="2">
    <source>
        <dbReference type="SAM" id="MobiDB-lite"/>
    </source>
</evidence>
<feature type="compositionally biased region" description="Basic and acidic residues" evidence="2">
    <location>
        <begin position="1101"/>
        <end position="1113"/>
    </location>
</feature>
<accession>A0A836IF61</accession>
<evidence type="ECO:0000313" key="4">
    <source>
        <dbReference type="Proteomes" id="UP000674318"/>
    </source>
</evidence>
<evidence type="ECO:0000313" key="3">
    <source>
        <dbReference type="EMBL" id="KAG5502755.1"/>
    </source>
</evidence>
<dbReference type="PANTHER" id="PTHR45615">
    <property type="entry name" value="MYOSIN HEAVY CHAIN, NON-MUSCLE"/>
    <property type="match status" value="1"/>
</dbReference>
<feature type="region of interest" description="Disordered" evidence="2">
    <location>
        <begin position="1"/>
        <end position="23"/>
    </location>
</feature>